<keyword evidence="3 6" id="KW-0812">Transmembrane</keyword>
<keyword evidence="4 6" id="KW-1133">Transmembrane helix</keyword>
<feature type="transmembrane region" description="Helical" evidence="6">
    <location>
        <begin position="225"/>
        <end position="252"/>
    </location>
</feature>
<evidence type="ECO:0000313" key="8">
    <source>
        <dbReference type="EMBL" id="ERT62478.1"/>
    </source>
</evidence>
<accession>U7UVI2</accession>
<dbReference type="STRING" id="1111454.HMPREF1250_1320"/>
<reference evidence="8 9" key="1">
    <citation type="submission" date="2013-09" db="EMBL/GenBank/DDBJ databases">
        <authorList>
            <person name="Durkin A.S."/>
            <person name="Haft D.R."/>
            <person name="McCorrison J."/>
            <person name="Torralba M."/>
            <person name="Gillis M."/>
            <person name="Haft D.H."/>
            <person name="Methe B."/>
            <person name="Sutton G."/>
            <person name="Nelson K.E."/>
        </authorList>
    </citation>
    <scope>NUCLEOTIDE SEQUENCE [LARGE SCALE GENOMIC DNA]</scope>
    <source>
        <strain evidence="8 9">BV3C16-1</strain>
    </source>
</reference>
<dbReference type="RefSeq" id="WP_023052652.1">
    <property type="nucleotide sequence ID" value="NZ_AWXA01000004.1"/>
</dbReference>
<evidence type="ECO:0000256" key="2">
    <source>
        <dbReference type="ARBA" id="ARBA00022475"/>
    </source>
</evidence>
<dbReference type="InterPro" id="IPR013525">
    <property type="entry name" value="ABC2_TM"/>
</dbReference>
<dbReference type="PANTHER" id="PTHR30294:SF29">
    <property type="entry name" value="MULTIDRUG ABC TRANSPORTER PERMEASE YBHS-RELATED"/>
    <property type="match status" value="1"/>
</dbReference>
<proteinExistence type="predicted"/>
<evidence type="ECO:0000313" key="9">
    <source>
        <dbReference type="Proteomes" id="UP000017090"/>
    </source>
</evidence>
<evidence type="ECO:0000256" key="3">
    <source>
        <dbReference type="ARBA" id="ARBA00022692"/>
    </source>
</evidence>
<keyword evidence="5 6" id="KW-0472">Membrane</keyword>
<feature type="transmembrane region" description="Helical" evidence="6">
    <location>
        <begin position="186"/>
        <end position="213"/>
    </location>
</feature>
<dbReference type="PANTHER" id="PTHR30294">
    <property type="entry name" value="MEMBRANE COMPONENT OF ABC TRANSPORTER YHHJ-RELATED"/>
    <property type="match status" value="1"/>
</dbReference>
<feature type="domain" description="ABC-2 type transporter transmembrane" evidence="7">
    <location>
        <begin position="24"/>
        <end position="367"/>
    </location>
</feature>
<gene>
    <name evidence="8" type="ORF">HMPREF1250_1320</name>
</gene>
<evidence type="ECO:0000256" key="5">
    <source>
        <dbReference type="ARBA" id="ARBA00023136"/>
    </source>
</evidence>
<dbReference type="OrthoDB" id="9788252at2"/>
<feature type="transmembrane region" description="Helical" evidence="6">
    <location>
        <begin position="348"/>
        <end position="370"/>
    </location>
</feature>
<evidence type="ECO:0000256" key="6">
    <source>
        <dbReference type="SAM" id="Phobius"/>
    </source>
</evidence>
<keyword evidence="2" id="KW-1003">Cell membrane</keyword>
<dbReference type="Pfam" id="PF12698">
    <property type="entry name" value="ABC2_membrane_3"/>
    <property type="match status" value="1"/>
</dbReference>
<evidence type="ECO:0000256" key="4">
    <source>
        <dbReference type="ARBA" id="ARBA00022989"/>
    </source>
</evidence>
<name>U7UVI2_9FIRM</name>
<dbReference type="PATRIC" id="fig|1111454.3.peg.141"/>
<sequence length="387" mass="43195">MKIKSILCDAWHDLWRGRYPLALLILLVPLGFTVLFGFVYMENSVNHIPLAIYDRDQSNASRKLIQMYSDSERFTVVDQIVSEGQLEEAIHQYDALVTLEIPKGFSKDIRSGKQSNVLVTVNSVNNMFSNAALASAQEINRSYTVAVGQKLVEGLNVVPDVALNMVYPVHFGIRILNNPTNGYTQFMLSGLLLNGMQVSMMGIVGPILIGEILRRRYNRQTKAVCIVLANWLPIWALGMVSFFISFLVAVYGFHVPMRGNWLEVGVLIASFLTFLISVLMLFSACASNRGSSMQLPMVYIMPGLLYSGLSWPSFDMNTVAHVLSLTMPMAYVGDTLRDLSLNGMSPMLWSNCAYMIGIGIVCLVLATLIFQKRRMRAFDAEQKESVS</sequence>
<feature type="transmembrane region" description="Helical" evidence="6">
    <location>
        <begin position="21"/>
        <end position="41"/>
    </location>
</feature>
<dbReference type="eggNOG" id="COG0842">
    <property type="taxonomic scope" value="Bacteria"/>
</dbReference>
<evidence type="ECO:0000259" key="7">
    <source>
        <dbReference type="Pfam" id="PF12698"/>
    </source>
</evidence>
<dbReference type="InterPro" id="IPR051449">
    <property type="entry name" value="ABC-2_transporter_component"/>
</dbReference>
<protein>
    <submittedName>
        <fullName evidence="8">ABC-2 family transporter protein</fullName>
    </submittedName>
</protein>
<dbReference type="AlphaFoldDB" id="U7UVI2"/>
<feature type="transmembrane region" description="Helical" evidence="6">
    <location>
        <begin position="264"/>
        <end position="285"/>
    </location>
</feature>
<keyword evidence="9" id="KW-1185">Reference proteome</keyword>
<dbReference type="GO" id="GO:0140359">
    <property type="term" value="F:ABC-type transporter activity"/>
    <property type="evidence" value="ECO:0007669"/>
    <property type="project" value="InterPro"/>
</dbReference>
<feature type="transmembrane region" description="Helical" evidence="6">
    <location>
        <begin position="297"/>
        <end position="314"/>
    </location>
</feature>
<comment type="caution">
    <text evidence="8">The sequence shown here is derived from an EMBL/GenBank/DDBJ whole genome shotgun (WGS) entry which is preliminary data.</text>
</comment>
<evidence type="ECO:0000256" key="1">
    <source>
        <dbReference type="ARBA" id="ARBA00004651"/>
    </source>
</evidence>
<dbReference type="GO" id="GO:0005886">
    <property type="term" value="C:plasma membrane"/>
    <property type="evidence" value="ECO:0007669"/>
    <property type="project" value="UniProtKB-SubCell"/>
</dbReference>
<organism evidence="8 9">
    <name type="scientific">Megasphaera vaginalis</name>
    <name type="common">ex Srinivasan et al. 2021</name>
    <dbReference type="NCBI Taxonomy" id="1111454"/>
    <lineage>
        <taxon>Bacteria</taxon>
        <taxon>Bacillati</taxon>
        <taxon>Bacillota</taxon>
        <taxon>Negativicutes</taxon>
        <taxon>Veillonellales</taxon>
        <taxon>Veillonellaceae</taxon>
        <taxon>Megasphaera</taxon>
    </lineage>
</organism>
<dbReference type="Proteomes" id="UP000017090">
    <property type="component" value="Unassembled WGS sequence"/>
</dbReference>
<dbReference type="EMBL" id="AWXA01000004">
    <property type="protein sequence ID" value="ERT62478.1"/>
    <property type="molecule type" value="Genomic_DNA"/>
</dbReference>
<comment type="subcellular location">
    <subcellularLocation>
        <location evidence="1">Cell membrane</location>
        <topology evidence="1">Multi-pass membrane protein</topology>
    </subcellularLocation>
</comment>
<dbReference type="Gene3D" id="3.40.1710.10">
    <property type="entry name" value="abc type-2 transporter like domain"/>
    <property type="match status" value="1"/>
</dbReference>